<feature type="transmembrane region" description="Helical" evidence="2">
    <location>
        <begin position="1278"/>
        <end position="1304"/>
    </location>
</feature>
<accession>A0AAD4N6N3</accession>
<evidence type="ECO:0000259" key="4">
    <source>
        <dbReference type="Pfam" id="PF18701"/>
    </source>
</evidence>
<dbReference type="Proteomes" id="UP001201812">
    <property type="component" value="Unassembled WGS sequence"/>
</dbReference>
<organism evidence="5 6">
    <name type="scientific">Ditylenchus destructor</name>
    <dbReference type="NCBI Taxonomy" id="166010"/>
    <lineage>
        <taxon>Eukaryota</taxon>
        <taxon>Metazoa</taxon>
        <taxon>Ecdysozoa</taxon>
        <taxon>Nematoda</taxon>
        <taxon>Chromadorea</taxon>
        <taxon>Rhabditida</taxon>
        <taxon>Tylenchina</taxon>
        <taxon>Tylenchomorpha</taxon>
        <taxon>Sphaerularioidea</taxon>
        <taxon>Anguinidae</taxon>
        <taxon>Anguininae</taxon>
        <taxon>Ditylenchus</taxon>
    </lineage>
</organism>
<dbReference type="Pfam" id="PF07245">
    <property type="entry name" value="Phlebovirus_G2"/>
    <property type="match status" value="1"/>
</dbReference>
<feature type="compositionally biased region" description="Polar residues" evidence="1">
    <location>
        <begin position="224"/>
        <end position="235"/>
    </location>
</feature>
<proteinExistence type="predicted"/>
<feature type="domain" description="DUF5641" evidence="4">
    <location>
        <begin position="119"/>
        <end position="216"/>
    </location>
</feature>
<dbReference type="Gene3D" id="3.30.420.10">
    <property type="entry name" value="Ribonuclease H-like superfamily/Ribonuclease H"/>
    <property type="match status" value="1"/>
</dbReference>
<dbReference type="PANTHER" id="PTHR47331:SF2">
    <property type="match status" value="1"/>
</dbReference>
<reference evidence="5" key="1">
    <citation type="submission" date="2022-01" db="EMBL/GenBank/DDBJ databases">
        <title>Genome Sequence Resource for Two Populations of Ditylenchus destructor, the Migratory Endoparasitic Phytonematode.</title>
        <authorList>
            <person name="Zhang H."/>
            <person name="Lin R."/>
            <person name="Xie B."/>
        </authorList>
    </citation>
    <scope>NUCLEOTIDE SEQUENCE</scope>
    <source>
        <strain evidence="5">BazhouSP</strain>
    </source>
</reference>
<dbReference type="InterPro" id="IPR040676">
    <property type="entry name" value="DUF5641"/>
</dbReference>
<dbReference type="Gene3D" id="2.60.40.3770">
    <property type="match status" value="1"/>
</dbReference>
<name>A0AAD4N6N3_9BILA</name>
<feature type="domain" description="Phlebovirus glycoprotein G2 fusion" evidence="3">
    <location>
        <begin position="804"/>
        <end position="1128"/>
    </location>
</feature>
<evidence type="ECO:0000313" key="6">
    <source>
        <dbReference type="Proteomes" id="UP001201812"/>
    </source>
</evidence>
<feature type="compositionally biased region" description="Basic and acidic residues" evidence="1">
    <location>
        <begin position="315"/>
        <end position="326"/>
    </location>
</feature>
<evidence type="ECO:0000256" key="1">
    <source>
        <dbReference type="SAM" id="MobiDB-lite"/>
    </source>
</evidence>
<comment type="caution">
    <text evidence="5">The sequence shown here is derived from an EMBL/GenBank/DDBJ whole genome shotgun (WGS) entry which is preliminary data.</text>
</comment>
<dbReference type="InterPro" id="IPR036397">
    <property type="entry name" value="RNaseH_sf"/>
</dbReference>
<feature type="region of interest" description="Disordered" evidence="1">
    <location>
        <begin position="224"/>
        <end position="249"/>
    </location>
</feature>
<evidence type="ECO:0000259" key="3">
    <source>
        <dbReference type="Pfam" id="PF07245"/>
    </source>
</evidence>
<keyword evidence="2" id="KW-0812">Transmembrane</keyword>
<dbReference type="EMBL" id="JAKKPZ010000009">
    <property type="protein sequence ID" value="KAI1717085.1"/>
    <property type="molecule type" value="Genomic_DNA"/>
</dbReference>
<feature type="compositionally biased region" description="Basic and acidic residues" evidence="1">
    <location>
        <begin position="286"/>
        <end position="305"/>
    </location>
</feature>
<gene>
    <name evidence="5" type="ORF">DdX_06813</name>
</gene>
<dbReference type="PANTHER" id="PTHR47331">
    <property type="entry name" value="PHD-TYPE DOMAIN-CONTAINING PROTEIN"/>
    <property type="match status" value="1"/>
</dbReference>
<dbReference type="Pfam" id="PF18701">
    <property type="entry name" value="DUF5641"/>
    <property type="match status" value="1"/>
</dbReference>
<protein>
    <submittedName>
        <fullName evidence="5">Phlebovirus glycoprotein g2 domain-containing protein</fullName>
    </submittedName>
</protein>
<keyword evidence="6" id="KW-1185">Reference proteome</keyword>
<sequence length="1347" mass="152262">MTYFAQRGVQWKFIPTYSPWEGSVYERLIGVSKQCIRKAIGKKLLNIFEISTFLAETAAVVNSRPLSYLGSEFDNTEEIIRPIDFLISKRRAGTIQLNEDDDDEEWLPSVNSQQALRLKWQHSQRTLDRFWKLWECQYLQSLRERYQTKHQQGRLINNSIPEVDEIVLIKDANVPRGCWKLGKIIEVPDSQPYTIRTAKVRTPTGKVFTRSIRDLYSLEIKTTINSPNGKAPTSCSEHKPQTYPTEPPKAVDSMVELQLVSDAEDEHLHRKTLPLDPPGEFVKSSTKTEETSHRAKMEHSREGSPRRRKSRRNTKRPDTYGDKSSEGDISPTPDAKRKSKNFTGFSMMSIIFLTLIHGLSALNTKCPTDHSHYQLAHRGSCVDNDIAIFQKKKGFFNSQLEYCWIPLTCNKPTNENRHLCSRHCSCPSLYKFPGHHHASPPPGRILTSDWLRIHFPEYHQCSHYIGPHTNISSRRNSKFLHMMQHLKPDVCSLVPTNSSKCSTEPVTGLLAEIILYDHSHHLVNSLTLKKTEFVKEEYDCIGNGLLPLGTPEYCQQYTCYENGTKFCFYGKQEMVELVYENWTIPIKAWDSVYHYYFPYRREDITPMCSSCKISCATGGLLYQSETSIASKIEVCINGKTRCLFLIDPKPHEHIPLSIEELVFSQTATLTVWTNGEITKNHSITCSANPICELIECRLCLQYLKNPQCFKAPELTITQSIIVLGTLLIIIYIVLKQCAKKSLTALHCIICLPYKKLCHKTATEPTNPAAITRKPKPATKSSRLRNTKYIYVILALTKIGFVETCSKNYAFTALQKDCVQTVTKGLQCSFHHNTVMDISPGYDACLLLQDNNNATMSKVTVKIEELRAHCRAKSEYFTRSYAIKTTSMKRCAGTGSCKGLHCEHVQISDYVTEFDQKVNNAPGHSYCAESCGCWGCGCFLCENACLYYRNYAVPTSRKVYEVVSCDVWPTEVTIRIIIEENGKPAQIFRKITQGNIPFKVGHFTLSVPIVSLPPLPVLGSQFLVGPQSILRVRASDGGQPIAGTIGDLQCLTRGKARRFDCTFPPHQCRCHPAGKQANCVCAERSLEELIQTKKDYLLPLRSQGLTITGSDSTNIRAKITSLATLQVKIRTPDDGLTIATMHQNVNCHVKNVTLSGCYQCHRGALLTGTCYTDNLTNMGRIMCGSKMIVVQCTKAGTHFEEPIHFPQSQIEEECEIICSNRDKFTIRGSLAYVEAVPVNNWTSDTDGHLDDPPSLDTDDLPDPVAWAQKKWQEIQNMSFIMKIVIFACIILAIFVLCSMLLSFTFTCFPFISLTQNVCSQLKSSPKSISHYKPLSKRKSLSSKTKLKL</sequence>
<evidence type="ECO:0000313" key="5">
    <source>
        <dbReference type="EMBL" id="KAI1717085.1"/>
    </source>
</evidence>
<keyword evidence="2" id="KW-1133">Transmembrane helix</keyword>
<dbReference type="Gene3D" id="2.60.98.50">
    <property type="match status" value="1"/>
</dbReference>
<keyword evidence="2" id="KW-0472">Membrane</keyword>
<evidence type="ECO:0000256" key="2">
    <source>
        <dbReference type="SAM" id="Phobius"/>
    </source>
</evidence>
<dbReference type="InterPro" id="IPR009878">
    <property type="entry name" value="Phlebovirus_G2_fusion"/>
</dbReference>
<dbReference type="GO" id="GO:0003676">
    <property type="term" value="F:nucleic acid binding"/>
    <property type="evidence" value="ECO:0007669"/>
    <property type="project" value="InterPro"/>
</dbReference>
<feature type="region of interest" description="Disordered" evidence="1">
    <location>
        <begin position="265"/>
        <end position="337"/>
    </location>
</feature>